<dbReference type="RefSeq" id="XP_006821979.1">
    <property type="nucleotide sequence ID" value="XM_006821916.1"/>
</dbReference>
<reference evidence="3" key="1">
    <citation type="submission" date="2025-08" db="UniProtKB">
        <authorList>
            <consortium name="RefSeq"/>
        </authorList>
    </citation>
    <scope>IDENTIFICATION</scope>
    <source>
        <tissue evidence="3">Testes</tissue>
    </source>
</reference>
<proteinExistence type="predicted"/>
<dbReference type="GeneID" id="102803545"/>
<feature type="coiled-coil region" evidence="1">
    <location>
        <begin position="122"/>
        <end position="220"/>
    </location>
</feature>
<protein>
    <submittedName>
        <fullName evidence="3">Dynactin subunit 1-like</fullName>
    </submittedName>
</protein>
<keyword evidence="2" id="KW-1185">Reference proteome</keyword>
<evidence type="ECO:0000313" key="3">
    <source>
        <dbReference type="RefSeq" id="XP_006821979.1"/>
    </source>
</evidence>
<name>A0ABM0MPN8_SACKO</name>
<keyword evidence="1" id="KW-0175">Coiled coil</keyword>
<gene>
    <name evidence="3" type="primary">LOC102803545</name>
</gene>
<sequence>MKEIASSIMEDASALQDLTSGSSPAADKKCQDHEGINIKKFDEIACNASSSVYGREDKGPYQSIRGSCSKLVTVVNKICLAIQEGEYDGKANVDPKHVNPVSKRASKVKAEICDMEGLGLKLEAKDTDIKELRKHLKLKQEELSEGNVRLGLVEKKLENASREADDRVEKVQKRLQELQQVSKKKEREFDETLDHMQGDIDALEREKSELKTRLNTLSKKTLLEGLSRSQGQPSGIAAVVAGTASAPGMSGGQGTQVVIQDSPMLVEQLDVLRNAVRHLKRENTRLRSSQTKAVFTLDPLILPKKPTGLASPTGFVELDSETAQPSQLLSLVRRTNQVQKELEDVCACPSVVDITRRKPGQLPAVTTATPKNQLLNNITKVHDLNNYVTQLQNEIRRYATRQRPGAQAKSDFSEFNSNTYTKAAHERLSTSVCIGKIRVPVGKGEEPKVVALNLQPQHLKEIHEHFRL</sequence>
<evidence type="ECO:0000256" key="1">
    <source>
        <dbReference type="SAM" id="Coils"/>
    </source>
</evidence>
<evidence type="ECO:0000313" key="2">
    <source>
        <dbReference type="Proteomes" id="UP000694865"/>
    </source>
</evidence>
<organism evidence="2 3">
    <name type="scientific">Saccoglossus kowalevskii</name>
    <name type="common">Acorn worm</name>
    <dbReference type="NCBI Taxonomy" id="10224"/>
    <lineage>
        <taxon>Eukaryota</taxon>
        <taxon>Metazoa</taxon>
        <taxon>Hemichordata</taxon>
        <taxon>Enteropneusta</taxon>
        <taxon>Harrimaniidae</taxon>
        <taxon>Saccoglossus</taxon>
    </lineage>
</organism>
<accession>A0ABM0MPN8</accession>
<dbReference type="Proteomes" id="UP000694865">
    <property type="component" value="Unplaced"/>
</dbReference>